<feature type="binding site" evidence="6">
    <location>
        <position position="97"/>
    </location>
    <ligand>
        <name>FMN</name>
        <dbReference type="ChEBI" id="CHEBI:58210"/>
    </ligand>
</feature>
<comment type="similarity">
    <text evidence="5">Belongs to the NtaA/SnaA/DszA monooxygenase family.</text>
</comment>
<evidence type="ECO:0000313" key="9">
    <source>
        <dbReference type="Proteomes" id="UP000677913"/>
    </source>
</evidence>
<evidence type="ECO:0000256" key="4">
    <source>
        <dbReference type="ARBA" id="ARBA00023033"/>
    </source>
</evidence>
<evidence type="ECO:0000256" key="5">
    <source>
        <dbReference type="ARBA" id="ARBA00033748"/>
    </source>
</evidence>
<dbReference type="PANTHER" id="PTHR30011">
    <property type="entry name" value="ALKANESULFONATE MONOOXYGENASE-RELATED"/>
    <property type="match status" value="1"/>
</dbReference>
<name>A0A8J8BEN5_9ACTN</name>
<protein>
    <submittedName>
        <fullName evidence="8">NtaA/DmoA family FMN-dependent monooxygenase</fullName>
        <ecNumber evidence="8">1.14.-.-</ecNumber>
    </submittedName>
</protein>
<evidence type="ECO:0000313" key="8">
    <source>
        <dbReference type="EMBL" id="MBS2965346.1"/>
    </source>
</evidence>
<dbReference type="InterPro" id="IPR036661">
    <property type="entry name" value="Luciferase-like_sf"/>
</dbReference>
<feature type="binding site" evidence="6">
    <location>
        <position position="222"/>
    </location>
    <ligand>
        <name>FMN</name>
        <dbReference type="ChEBI" id="CHEBI:58210"/>
    </ligand>
</feature>
<dbReference type="InterPro" id="IPR051260">
    <property type="entry name" value="Diverse_substr_monoxygenases"/>
</dbReference>
<dbReference type="RefSeq" id="WP_211469705.1">
    <property type="nucleotide sequence ID" value="NZ_JAGSXH010000079.1"/>
</dbReference>
<feature type="binding site" evidence="6">
    <location>
        <position position="151"/>
    </location>
    <ligand>
        <name>FMN</name>
        <dbReference type="ChEBI" id="CHEBI:58210"/>
    </ligand>
</feature>
<dbReference type="EMBL" id="JAGSXH010000079">
    <property type="protein sequence ID" value="MBS2965346.1"/>
    <property type="molecule type" value="Genomic_DNA"/>
</dbReference>
<feature type="domain" description="Luciferase-like" evidence="7">
    <location>
        <begin position="32"/>
        <end position="383"/>
    </location>
</feature>
<keyword evidence="1 6" id="KW-0285">Flavoprotein</keyword>
<dbReference type="InterPro" id="IPR016215">
    <property type="entry name" value="NTA_MOA"/>
</dbReference>
<evidence type="ECO:0000256" key="2">
    <source>
        <dbReference type="ARBA" id="ARBA00022643"/>
    </source>
</evidence>
<evidence type="ECO:0000256" key="1">
    <source>
        <dbReference type="ARBA" id="ARBA00022630"/>
    </source>
</evidence>
<accession>A0A8J8BEN5</accession>
<dbReference type="PANTHER" id="PTHR30011:SF16">
    <property type="entry name" value="C2H2 FINGER DOMAIN TRANSCRIPTION FACTOR (EUROFUNG)-RELATED"/>
    <property type="match status" value="1"/>
</dbReference>
<keyword evidence="2 6" id="KW-0288">FMN</keyword>
<dbReference type="AlphaFoldDB" id="A0A8J8BEN5"/>
<feature type="binding site" evidence="6">
    <location>
        <position position="221"/>
    </location>
    <ligand>
        <name>FMN</name>
        <dbReference type="ChEBI" id="CHEBI:58210"/>
    </ligand>
</feature>
<keyword evidence="4 8" id="KW-0503">Monooxygenase</keyword>
<keyword evidence="9" id="KW-1185">Reference proteome</keyword>
<dbReference type="GO" id="GO:0004497">
    <property type="term" value="F:monooxygenase activity"/>
    <property type="evidence" value="ECO:0007669"/>
    <property type="project" value="UniProtKB-KW"/>
</dbReference>
<feature type="binding site" evidence="6">
    <location>
        <position position="59"/>
    </location>
    <ligand>
        <name>FMN</name>
        <dbReference type="ChEBI" id="CHEBI:58210"/>
    </ligand>
</feature>
<evidence type="ECO:0000256" key="3">
    <source>
        <dbReference type="ARBA" id="ARBA00023002"/>
    </source>
</evidence>
<comment type="caution">
    <text evidence="8">The sequence shown here is derived from an EMBL/GenBank/DDBJ whole genome shotgun (WGS) entry which is preliminary data.</text>
</comment>
<evidence type="ECO:0000256" key="6">
    <source>
        <dbReference type="PIRSR" id="PIRSR000337-1"/>
    </source>
</evidence>
<dbReference type="PIRSF" id="PIRSF000337">
    <property type="entry name" value="NTA_MOA"/>
    <property type="match status" value="1"/>
</dbReference>
<organism evidence="8 9">
    <name type="scientific">Actinocrinis puniceicyclus</name>
    <dbReference type="NCBI Taxonomy" id="977794"/>
    <lineage>
        <taxon>Bacteria</taxon>
        <taxon>Bacillati</taxon>
        <taxon>Actinomycetota</taxon>
        <taxon>Actinomycetes</taxon>
        <taxon>Catenulisporales</taxon>
        <taxon>Actinospicaceae</taxon>
        <taxon>Actinocrinis</taxon>
    </lineage>
</organism>
<proteinExistence type="inferred from homology"/>
<gene>
    <name evidence="8" type="ORF">KGA66_20010</name>
</gene>
<dbReference type="EC" id="1.14.-.-" evidence="8"/>
<dbReference type="GO" id="GO:0016705">
    <property type="term" value="F:oxidoreductase activity, acting on paired donors, with incorporation or reduction of molecular oxygen"/>
    <property type="evidence" value="ECO:0007669"/>
    <property type="project" value="InterPro"/>
</dbReference>
<sequence length="442" mass="47911">MSGQRRYLDLNVYLRNSGYHESAWRVSPLDPAAVLTPAHYVGLARTAERGVLDSIFLPDSPGVAEFRSEYLPGAGLDPVQLLGAVAMATERIGLIATVSTTYSHPWDVARRLATLDHLSGGRAGWNIVTTVEPAAAGNFGDRPHPPTPERYARADEFVEVVLKLWDAWEDDAAPMSKQTGVWADPAKLHPPRHQGTHFHVSGYLPFPRSPQGHPFLTQAGSSPAGVALAAKYADAVFTPQSDPADSRAFRQSLRAQAAAAGRDPDHIKVLPGLSYLLAGTDAEAQALRLRLEQAASGEFRWRNLANLAGLDYRRLDPDAPFPAALLDSAPKTSFGASIYRMAAERPQSLREVAQRLSALPGGLDFTGTPQAMADLITTWWQAGAADGFTIMPNVLPDQLELFVEHVVPILQRRGIARTEYRGRTLRDHVGLPRPAASHAGGK</sequence>
<dbReference type="CDD" id="cd01095">
    <property type="entry name" value="Nitrilotriacetate_monoxgenase"/>
    <property type="match status" value="1"/>
</dbReference>
<dbReference type="NCBIfam" id="TIGR03860">
    <property type="entry name" value="FMN_nitrolo"/>
    <property type="match status" value="1"/>
</dbReference>
<dbReference type="SUPFAM" id="SSF51679">
    <property type="entry name" value="Bacterial luciferase-like"/>
    <property type="match status" value="1"/>
</dbReference>
<dbReference type="Pfam" id="PF00296">
    <property type="entry name" value="Bac_luciferase"/>
    <property type="match status" value="1"/>
</dbReference>
<dbReference type="Gene3D" id="3.20.20.30">
    <property type="entry name" value="Luciferase-like domain"/>
    <property type="match status" value="1"/>
</dbReference>
<dbReference type="InterPro" id="IPR011251">
    <property type="entry name" value="Luciferase-like_dom"/>
</dbReference>
<reference evidence="8" key="1">
    <citation type="submission" date="2021-04" db="EMBL/GenBank/DDBJ databases">
        <title>Genome based classification of Actinospica acidithermotolerans sp. nov., an actinobacterium isolated from an Indonesian hot spring.</title>
        <authorList>
            <person name="Kusuma A.B."/>
            <person name="Putra K.E."/>
            <person name="Nafisah S."/>
            <person name="Loh J."/>
            <person name="Nouioui I."/>
            <person name="Goodfellow M."/>
        </authorList>
    </citation>
    <scope>NUCLEOTIDE SEQUENCE</scope>
    <source>
        <strain evidence="8">DSM 45618</strain>
    </source>
</reference>
<evidence type="ECO:0000259" key="7">
    <source>
        <dbReference type="Pfam" id="PF00296"/>
    </source>
</evidence>
<keyword evidence="3 8" id="KW-0560">Oxidoreductase</keyword>
<dbReference type="Proteomes" id="UP000677913">
    <property type="component" value="Unassembled WGS sequence"/>
</dbReference>